<dbReference type="KEGG" id="mft:XA26_17360"/>
<accession>A0A0N7H893</accession>
<dbReference type="InterPro" id="IPR050426">
    <property type="entry name" value="Glycosyltransferase_28"/>
</dbReference>
<gene>
    <name evidence="3" type="ORF">R4485_28020</name>
    <name evidence="2" type="ORF">XA26_17360</name>
</gene>
<dbReference type="EMBL" id="JAWLVV010000034">
    <property type="protein sequence ID" value="MDV7294005.1"/>
    <property type="molecule type" value="Genomic_DNA"/>
</dbReference>
<organism evidence="2 4">
    <name type="scientific">Mycolicibacterium fortuitum</name>
    <name type="common">Mycobacterium fortuitum</name>
    <dbReference type="NCBI Taxonomy" id="1766"/>
    <lineage>
        <taxon>Bacteria</taxon>
        <taxon>Bacillati</taxon>
        <taxon>Actinomycetota</taxon>
        <taxon>Actinomycetes</taxon>
        <taxon>Mycobacteriales</taxon>
        <taxon>Mycobacteriaceae</taxon>
        <taxon>Mycolicibacterium</taxon>
    </lineage>
</organism>
<feature type="domain" description="Erythromycin biosynthesis protein CIII-like C-terminal" evidence="1">
    <location>
        <begin position="298"/>
        <end position="412"/>
    </location>
</feature>
<protein>
    <submittedName>
        <fullName evidence="3">Glycosyltransferase</fullName>
    </submittedName>
    <submittedName>
        <fullName evidence="2">UDP-glucose:sterol glucosyltransferase</fullName>
    </submittedName>
</protein>
<proteinExistence type="predicted"/>
<evidence type="ECO:0000313" key="4">
    <source>
        <dbReference type="Proteomes" id="UP000057134"/>
    </source>
</evidence>
<sequence>MSTIAIVAIGSRGDVAPLTGVGLRLQQAGHRVIMMAYQAFADLVTGCGLEFRGVAEDLADAPADLADISPRQAAKAMAAFLSPRGMQVLGDRVLAAVRDDPVDLLLLSPFAELVGHPLADALAVPRIGVRLQPISATADHPPALLGAWTAGRYGNRVAARVSEALVDALYGKAVNHFRAQLGLPAAAARSLRRRRTEAGWPILYGYSPAVLPRPADWRSGIEVVGYWWPARHADWHPPIELVRFLEAGPPPVVIGFGSTVNSLAAAEKMSAAVMQAVRTAGTRAVIQAGWAGLDAGGDDVITVGDVPHDWLFARAAAVVHHCGAGTTAAGLRAGVPTVAVPAGYGDQPFWARRLFELGVSPQPLRQSHLDPKSLGVAIRTVLSNNRFRDNAEVLSTQIDAEDGAGQVVSTVEKVLSYR</sequence>
<dbReference type="GO" id="GO:0008194">
    <property type="term" value="F:UDP-glycosyltransferase activity"/>
    <property type="evidence" value="ECO:0007669"/>
    <property type="project" value="InterPro"/>
</dbReference>
<dbReference type="GO" id="GO:0017000">
    <property type="term" value="P:antibiotic biosynthetic process"/>
    <property type="evidence" value="ECO:0007669"/>
    <property type="project" value="UniProtKB-ARBA"/>
</dbReference>
<dbReference type="Proteomes" id="UP001186041">
    <property type="component" value="Unassembled WGS sequence"/>
</dbReference>
<dbReference type="Proteomes" id="UP000057134">
    <property type="component" value="Chromosome"/>
</dbReference>
<dbReference type="STRING" id="1766.XA26_17360"/>
<dbReference type="Gene3D" id="3.40.50.2000">
    <property type="entry name" value="Glycogen Phosphorylase B"/>
    <property type="match status" value="2"/>
</dbReference>
<dbReference type="Pfam" id="PF06722">
    <property type="entry name" value="EryCIII-like_C"/>
    <property type="match status" value="1"/>
</dbReference>
<name>A0A0N7H893_MYCFO</name>
<dbReference type="InterPro" id="IPR002213">
    <property type="entry name" value="UDP_glucos_trans"/>
</dbReference>
<dbReference type="RefSeq" id="WP_054601610.1">
    <property type="nucleotide sequence ID" value="NZ_CP011269.1"/>
</dbReference>
<dbReference type="PATRIC" id="fig|1766.6.peg.1717"/>
<dbReference type="SUPFAM" id="SSF53756">
    <property type="entry name" value="UDP-Glycosyltransferase/glycogen phosphorylase"/>
    <property type="match status" value="1"/>
</dbReference>
<evidence type="ECO:0000313" key="3">
    <source>
        <dbReference type="EMBL" id="MDV7294005.1"/>
    </source>
</evidence>
<dbReference type="CDD" id="cd03784">
    <property type="entry name" value="GT1_Gtf-like"/>
    <property type="match status" value="1"/>
</dbReference>
<reference evidence="2 4" key="1">
    <citation type="journal article" date="2015" name="MBio">
        <title>Enzymatic Degradation of Phenazines Can Generate Energy and Protect Sensitive Organisms from Toxicity.</title>
        <authorList>
            <person name="Costa K.C."/>
            <person name="Bergkessel M."/>
            <person name="Saunders S."/>
            <person name="Korlach J."/>
            <person name="Newman D.K."/>
        </authorList>
    </citation>
    <scope>NUCLEOTIDE SEQUENCE [LARGE SCALE GENOMIC DNA]</scope>
    <source>
        <strain evidence="2 4">CT6</strain>
    </source>
</reference>
<evidence type="ECO:0000259" key="1">
    <source>
        <dbReference type="Pfam" id="PF06722"/>
    </source>
</evidence>
<dbReference type="EMBL" id="CP011269">
    <property type="protein sequence ID" value="ALI25583.1"/>
    <property type="molecule type" value="Genomic_DNA"/>
</dbReference>
<dbReference type="GO" id="GO:0016758">
    <property type="term" value="F:hexosyltransferase activity"/>
    <property type="evidence" value="ECO:0007669"/>
    <property type="project" value="UniProtKB-ARBA"/>
</dbReference>
<dbReference type="InterPro" id="IPR010610">
    <property type="entry name" value="EryCIII-like_C"/>
</dbReference>
<dbReference type="PANTHER" id="PTHR48050:SF13">
    <property type="entry name" value="STEROL 3-BETA-GLUCOSYLTRANSFERASE UGT80A2"/>
    <property type="match status" value="1"/>
</dbReference>
<evidence type="ECO:0000313" key="2">
    <source>
        <dbReference type="EMBL" id="ALI25583.1"/>
    </source>
</evidence>
<dbReference type="PANTHER" id="PTHR48050">
    <property type="entry name" value="STEROL 3-BETA-GLUCOSYLTRANSFERASE"/>
    <property type="match status" value="1"/>
</dbReference>
<reference evidence="3" key="2">
    <citation type="submission" date="2023-10" db="EMBL/GenBank/DDBJ databases">
        <title>Mycolicibacterium fortuitum clinical isolates causing pulmonary infections in humans.</title>
        <authorList>
            <person name="Mejia-Ponce P.M."/>
            <person name="Zenteno-Cuevas R."/>
            <person name="Licona-Cassani C."/>
        </authorList>
    </citation>
    <scope>NUCLEOTIDE SEQUENCE</scope>
    <source>
        <strain evidence="3">M8</strain>
    </source>
</reference>
<dbReference type="AlphaFoldDB" id="A0A0N7H893"/>
<keyword evidence="4" id="KW-1185">Reference proteome</keyword>
<dbReference type="FunFam" id="3.40.50.2000:FF:000009">
    <property type="entry name" value="Sterol 3-beta-glucosyltransferase UGT80A2"/>
    <property type="match status" value="1"/>
</dbReference>
<keyword evidence="2" id="KW-0808">Transferase</keyword>